<evidence type="ECO:0000313" key="2">
    <source>
        <dbReference type="Proteomes" id="UP001556692"/>
    </source>
</evidence>
<name>A0ABV3SCW5_9HYPH</name>
<dbReference type="Proteomes" id="UP001556692">
    <property type="component" value="Unassembled WGS sequence"/>
</dbReference>
<dbReference type="EMBL" id="JBDPGJ010000001">
    <property type="protein sequence ID" value="MEX0404406.1"/>
    <property type="molecule type" value="Genomic_DNA"/>
</dbReference>
<reference evidence="1 2" key="1">
    <citation type="submission" date="2024-05" db="EMBL/GenBank/DDBJ databases">
        <authorList>
            <person name="Jiang F."/>
        </authorList>
    </citation>
    <scope>NUCLEOTIDE SEQUENCE [LARGE SCALE GENOMIC DNA]</scope>
    <source>
        <strain evidence="1 2">LZ166</strain>
    </source>
</reference>
<accession>A0ABV3SCW5</accession>
<gene>
    <name evidence="1" type="ORF">ABGN05_01880</name>
</gene>
<evidence type="ECO:0000313" key="1">
    <source>
        <dbReference type="EMBL" id="MEX0404406.1"/>
    </source>
</evidence>
<keyword evidence="2" id="KW-1185">Reference proteome</keyword>
<sequence length="108" mass="12263">MVANRPRFEAVALPQVLHTTFPICSCELFDYGLRRRRLATAEQIELIDMVIEHLTEKGAMDPGLLDESPSIDKAPEVRRQVFDFEKTKRLVEVIRGFDLAADPPLQAV</sequence>
<organism evidence="1 2">
    <name type="scientific">Aquibium pacificus</name>
    <dbReference type="NCBI Taxonomy" id="3153579"/>
    <lineage>
        <taxon>Bacteria</taxon>
        <taxon>Pseudomonadati</taxon>
        <taxon>Pseudomonadota</taxon>
        <taxon>Alphaproteobacteria</taxon>
        <taxon>Hyphomicrobiales</taxon>
        <taxon>Phyllobacteriaceae</taxon>
        <taxon>Aquibium</taxon>
    </lineage>
</organism>
<protein>
    <submittedName>
        <fullName evidence="1">Type I restriction-modification enzyme R subunit C-terminal domain-containing protein</fullName>
    </submittedName>
</protein>
<comment type="caution">
    <text evidence="1">The sequence shown here is derived from an EMBL/GenBank/DDBJ whole genome shotgun (WGS) entry which is preliminary data.</text>
</comment>
<proteinExistence type="predicted"/>